<evidence type="ECO:0000313" key="3">
    <source>
        <dbReference type="EMBL" id="PFX26779.1"/>
    </source>
</evidence>
<comment type="caution">
    <text evidence="3">The sequence shown here is derived from an EMBL/GenBank/DDBJ whole genome shotgun (WGS) entry which is preliminary data.</text>
</comment>
<dbReference type="PANTHER" id="PTHR35170:SF2">
    <property type="entry name" value="PROTEIN DD3-3"/>
    <property type="match status" value="1"/>
</dbReference>
<dbReference type="CDD" id="cd01650">
    <property type="entry name" value="RT_nLTR_like"/>
    <property type="match status" value="1"/>
</dbReference>
<accession>A0A2B4SCF9</accession>
<dbReference type="InterPro" id="IPR000477">
    <property type="entry name" value="RT_dom"/>
</dbReference>
<evidence type="ECO:0000313" key="4">
    <source>
        <dbReference type="Proteomes" id="UP000225706"/>
    </source>
</evidence>
<feature type="chain" id="PRO_5013219525" evidence="1">
    <location>
        <begin position="21"/>
        <end position="792"/>
    </location>
</feature>
<dbReference type="SUPFAM" id="SSF56672">
    <property type="entry name" value="DNA/RNA polymerases"/>
    <property type="match status" value="1"/>
</dbReference>
<dbReference type="EMBL" id="LSMT01000118">
    <property type="protein sequence ID" value="PFX26779.1"/>
    <property type="molecule type" value="Genomic_DNA"/>
</dbReference>
<dbReference type="InterPro" id="IPR053320">
    <property type="entry name" value="Protein_DD3-3_O-glyco"/>
</dbReference>
<evidence type="ECO:0000256" key="1">
    <source>
        <dbReference type="SAM" id="SignalP"/>
    </source>
</evidence>
<dbReference type="PANTHER" id="PTHR35170">
    <property type="entry name" value="PROTEIN DD3-3"/>
    <property type="match status" value="1"/>
</dbReference>
<proteinExistence type="predicted"/>
<feature type="signal peptide" evidence="1">
    <location>
        <begin position="1"/>
        <end position="20"/>
    </location>
</feature>
<protein>
    <submittedName>
        <fullName evidence="3">Protein DD3-3</fullName>
    </submittedName>
</protein>
<dbReference type="OrthoDB" id="10055750at2759"/>
<dbReference type="InterPro" id="IPR043502">
    <property type="entry name" value="DNA/RNA_pol_sf"/>
</dbReference>
<keyword evidence="4" id="KW-1185">Reference proteome</keyword>
<gene>
    <name evidence="3" type="primary">DD3-3</name>
    <name evidence="3" type="ORF">AWC38_SpisGene8558</name>
</gene>
<feature type="domain" description="Reverse transcriptase" evidence="2">
    <location>
        <begin position="571"/>
        <end position="792"/>
    </location>
</feature>
<evidence type="ECO:0000259" key="2">
    <source>
        <dbReference type="PROSITE" id="PS50878"/>
    </source>
</evidence>
<dbReference type="Pfam" id="PF00078">
    <property type="entry name" value="RVT_1"/>
    <property type="match status" value="1"/>
</dbReference>
<dbReference type="AlphaFoldDB" id="A0A2B4SCF9"/>
<organism evidence="3 4">
    <name type="scientific">Stylophora pistillata</name>
    <name type="common">Smooth cauliflower coral</name>
    <dbReference type="NCBI Taxonomy" id="50429"/>
    <lineage>
        <taxon>Eukaryota</taxon>
        <taxon>Metazoa</taxon>
        <taxon>Cnidaria</taxon>
        <taxon>Anthozoa</taxon>
        <taxon>Hexacorallia</taxon>
        <taxon>Scleractinia</taxon>
        <taxon>Astrocoeniina</taxon>
        <taxon>Pocilloporidae</taxon>
        <taxon>Stylophora</taxon>
    </lineage>
</organism>
<sequence length="792" mass="90198">MRKLLILVCLLAVHMGPCKSDLYMHFPPGSNNRLNGAGENVANNKRLFDSQNNDKCGYNVGDKNADNPGEPIYENRQEPMEFYMSGCSSHAKTEVDIMWTNQHGTGPKTDDWVETHVILQLMCQPFPGGKMPTGDAGTDYQYHTIRNGETSGSQTFPDQTQESSYISKQLGLHEPYNYYQAYYRRHRNKGLFTADQQLAGDLSIYTRQNAAGTIRGLEVPEERDYYPYWGPTPWKDIAILVSEGKTEELMKKYVNSPNYGLKYMCIMPKGLKDHTDCPPDNQGVTAKKCVAKYITKDKCKAAKGTWTGFITNYLEKTAGVLSTCKNVDDMKLAKGLPYEAHKISQGCDNKKQYVLLHRPPEVIYAPSTVVNHNGINMEGKFSSYKWNVPCFPSNTTQRCVIRIRYNITTDDAPREYNASHNYKLENNPTTKSVDKTKLQLALNTAQVGRTFQDRSHVILLKPRNIIQPEHQHRTIRYIGGIGKRGKIVQTYPAMEYRFFPERITVTTEEIVCFVWSGSNNNPQHYAGQGTAEIEKMLKNMNKSPGPDGISPRFLKECSQVLSSPLALLLNTSFSLGQLPTMWKNANITPMYRKGNRILRENYRQISLKCILCKIAEKVVRNGVVDFWCDQNLFNPDQFAYLSSKSTLLQLLACYDDWAKARNCSKPTDVIFLDMSKAFDSVPHERLLLKLNRYSIDGPLLQWFKHFLTNRMQRVVIRGKCWDWTSVKSGVPQGTILGPILYIIYINDISTDLTSTVKIYADDTKIYRTISSPVVDILALQSDLDRLSIWENK</sequence>
<dbReference type="PROSITE" id="PS50878">
    <property type="entry name" value="RT_POL"/>
    <property type="match status" value="1"/>
</dbReference>
<reference evidence="4" key="1">
    <citation type="journal article" date="2017" name="bioRxiv">
        <title>Comparative analysis of the genomes of Stylophora pistillata and Acropora digitifera provides evidence for extensive differences between species of corals.</title>
        <authorList>
            <person name="Voolstra C.R."/>
            <person name="Li Y."/>
            <person name="Liew Y.J."/>
            <person name="Baumgarten S."/>
            <person name="Zoccola D."/>
            <person name="Flot J.-F."/>
            <person name="Tambutte S."/>
            <person name="Allemand D."/>
            <person name="Aranda M."/>
        </authorList>
    </citation>
    <scope>NUCLEOTIDE SEQUENCE [LARGE SCALE GENOMIC DNA]</scope>
</reference>
<name>A0A2B4SCF9_STYPI</name>
<keyword evidence="1" id="KW-0732">Signal</keyword>
<dbReference type="Proteomes" id="UP000225706">
    <property type="component" value="Unassembled WGS sequence"/>
</dbReference>